<organism evidence="2 3">
    <name type="scientific">Amorphotheca resinae ATCC 22711</name>
    <dbReference type="NCBI Taxonomy" id="857342"/>
    <lineage>
        <taxon>Eukaryota</taxon>
        <taxon>Fungi</taxon>
        <taxon>Dikarya</taxon>
        <taxon>Ascomycota</taxon>
        <taxon>Pezizomycotina</taxon>
        <taxon>Leotiomycetes</taxon>
        <taxon>Helotiales</taxon>
        <taxon>Amorphothecaceae</taxon>
        <taxon>Amorphotheca</taxon>
    </lineage>
</organism>
<dbReference type="EMBL" id="KZ679013">
    <property type="protein sequence ID" value="PSS15251.1"/>
    <property type="molecule type" value="Genomic_DNA"/>
</dbReference>
<evidence type="ECO:0000313" key="2">
    <source>
        <dbReference type="EMBL" id="PSS15251.1"/>
    </source>
</evidence>
<dbReference type="GeneID" id="36573940"/>
<feature type="region of interest" description="Disordered" evidence="1">
    <location>
        <begin position="1"/>
        <end position="45"/>
    </location>
</feature>
<dbReference type="RefSeq" id="XP_024719850.1">
    <property type="nucleotide sequence ID" value="XM_024865859.1"/>
</dbReference>
<name>A0A2T3AYY6_AMORE</name>
<evidence type="ECO:0000313" key="3">
    <source>
        <dbReference type="Proteomes" id="UP000241818"/>
    </source>
</evidence>
<sequence length="125" mass="13401">MHATPEVSFSPPHMRNDMHQHDTGRDPGRDPDSKQSGKGSEMSCGFPRLLSISRVGSACDPDNVPSRTIEGPNRTWLFAEPQRRAPRPSFIVVVAGIAGGKPVGDAMGISTVVRDYELSLGTSTA</sequence>
<protein>
    <submittedName>
        <fullName evidence="2">Uncharacterized protein</fullName>
    </submittedName>
</protein>
<dbReference type="Proteomes" id="UP000241818">
    <property type="component" value="Unassembled WGS sequence"/>
</dbReference>
<keyword evidence="3" id="KW-1185">Reference proteome</keyword>
<accession>A0A2T3AYY6</accession>
<feature type="compositionally biased region" description="Basic and acidic residues" evidence="1">
    <location>
        <begin position="14"/>
        <end position="35"/>
    </location>
</feature>
<evidence type="ECO:0000256" key="1">
    <source>
        <dbReference type="SAM" id="MobiDB-lite"/>
    </source>
</evidence>
<reference evidence="2 3" key="1">
    <citation type="journal article" date="2018" name="New Phytol.">
        <title>Comparative genomics and transcriptomics depict ericoid mycorrhizal fungi as versatile saprotrophs and plant mutualists.</title>
        <authorList>
            <person name="Martino E."/>
            <person name="Morin E."/>
            <person name="Grelet G.A."/>
            <person name="Kuo A."/>
            <person name="Kohler A."/>
            <person name="Daghino S."/>
            <person name="Barry K.W."/>
            <person name="Cichocki N."/>
            <person name="Clum A."/>
            <person name="Dockter R.B."/>
            <person name="Hainaut M."/>
            <person name="Kuo R.C."/>
            <person name="LaButti K."/>
            <person name="Lindahl B.D."/>
            <person name="Lindquist E.A."/>
            <person name="Lipzen A."/>
            <person name="Khouja H.R."/>
            <person name="Magnuson J."/>
            <person name="Murat C."/>
            <person name="Ohm R.A."/>
            <person name="Singer S.W."/>
            <person name="Spatafora J.W."/>
            <person name="Wang M."/>
            <person name="Veneault-Fourrey C."/>
            <person name="Henrissat B."/>
            <person name="Grigoriev I.V."/>
            <person name="Martin F.M."/>
            <person name="Perotto S."/>
        </authorList>
    </citation>
    <scope>NUCLEOTIDE SEQUENCE [LARGE SCALE GENOMIC DNA]</scope>
    <source>
        <strain evidence="2 3">ATCC 22711</strain>
    </source>
</reference>
<gene>
    <name evidence="2" type="ORF">M430DRAFT_29239</name>
</gene>
<proteinExistence type="predicted"/>
<dbReference type="InParanoid" id="A0A2T3AYY6"/>
<dbReference type="AlphaFoldDB" id="A0A2T3AYY6"/>